<proteinExistence type="predicted"/>
<reference evidence="8 9" key="1">
    <citation type="submission" date="2020-04" db="EMBL/GenBank/DDBJ databases">
        <title>MicrobeNet Type strains.</title>
        <authorList>
            <person name="Nicholson A.C."/>
        </authorList>
    </citation>
    <scope>NUCLEOTIDE SEQUENCE [LARGE SCALE GENOMIC DNA]</scope>
    <source>
        <strain evidence="8 9">DSM 44445</strain>
    </source>
</reference>
<dbReference type="PANTHER" id="PTHR13593:SF113">
    <property type="entry name" value="SI:DKEY-266F7.9"/>
    <property type="match status" value="1"/>
</dbReference>
<organism evidence="8 9">
    <name type="scientific">Nocardia veterana</name>
    <dbReference type="NCBI Taxonomy" id="132249"/>
    <lineage>
        <taxon>Bacteria</taxon>
        <taxon>Bacillati</taxon>
        <taxon>Actinomycetota</taxon>
        <taxon>Actinomycetes</taxon>
        <taxon>Mycobacteriales</taxon>
        <taxon>Nocardiaceae</taxon>
        <taxon>Nocardia</taxon>
    </lineage>
</organism>
<keyword evidence="9" id="KW-1185">Reference proteome</keyword>
<dbReference type="InterPro" id="IPR051057">
    <property type="entry name" value="PI-PLC_domain"/>
</dbReference>
<dbReference type="CDD" id="cd08586">
    <property type="entry name" value="PI-PLCc_BcPLC_like"/>
    <property type="match status" value="1"/>
</dbReference>
<dbReference type="SMART" id="SM00148">
    <property type="entry name" value="PLCXc"/>
    <property type="match status" value="1"/>
</dbReference>
<dbReference type="InterPro" id="IPR000909">
    <property type="entry name" value="PLipase_C_PInositol-sp_X_dom"/>
</dbReference>
<sequence>MSGGEFRTKSFPVVAVAVLVGTVLSGCGRAMPPAAQPVAAAQSVPASATPDTEAAGLPRADTGATGRLDTAHNPDWMSALPDDLPISALSVPGTHDTMSIHGGKAGPAVVTQETFDSGCADPGCASIRTLGTQLEAGVRALDIRVRRDEAGELTVQHGGFSQHVDLDRVLEATEQFLSRHPHELVLMRLKAECTNDGKPFQCSDAESRPPDSALIDRYLNAHRSVWRPAAIGRAAIPRIGDVRGQLVVLCADGIDQRGLPLDVQDMWNGPSREDKWAAVATHLGSIAAHGGTVLSMDYLSASGVPDPSKFPDRYATFENQRALDYLRGRPDISAGVVMMDFPGPALVGEIIAHNRR</sequence>
<dbReference type="PROSITE" id="PS50007">
    <property type="entry name" value="PIPLC_X_DOMAIN"/>
    <property type="match status" value="1"/>
</dbReference>
<dbReference type="GO" id="GO:0004436">
    <property type="term" value="F:phosphatidylinositol diacylglycerol-lyase activity"/>
    <property type="evidence" value="ECO:0007669"/>
    <property type="project" value="UniProtKB-EC"/>
</dbReference>
<evidence type="ECO:0000256" key="3">
    <source>
        <dbReference type="ARBA" id="ARBA00019758"/>
    </source>
</evidence>
<comment type="caution">
    <text evidence="8">The sequence shown here is derived from an EMBL/GenBank/DDBJ whole genome shotgun (WGS) entry which is preliminary data.</text>
</comment>
<dbReference type="GO" id="GO:0008081">
    <property type="term" value="F:phosphoric diester hydrolase activity"/>
    <property type="evidence" value="ECO:0007669"/>
    <property type="project" value="InterPro"/>
</dbReference>
<evidence type="ECO:0000313" key="8">
    <source>
        <dbReference type="EMBL" id="NKY84579.1"/>
    </source>
</evidence>
<gene>
    <name evidence="8" type="ORF">HGA07_02930</name>
</gene>
<name>A0A7X6LU04_9NOCA</name>
<dbReference type="PANTHER" id="PTHR13593">
    <property type="match status" value="1"/>
</dbReference>
<dbReference type="SUPFAM" id="SSF51695">
    <property type="entry name" value="PLC-like phosphodiesterases"/>
    <property type="match status" value="1"/>
</dbReference>
<evidence type="ECO:0000256" key="4">
    <source>
        <dbReference type="ARBA" id="ARBA00030474"/>
    </source>
</evidence>
<accession>A0A7X6LU04</accession>
<dbReference type="EC" id="4.6.1.13" evidence="2"/>
<dbReference type="EMBL" id="JAAXPE010000002">
    <property type="protein sequence ID" value="NKY84579.1"/>
    <property type="molecule type" value="Genomic_DNA"/>
</dbReference>
<comment type="catalytic activity">
    <reaction evidence="1">
        <text>a 1,2-diacyl-sn-glycero-3-phospho-(1D-myo-inositol) = 1D-myo-inositol 1,2-cyclic phosphate + a 1,2-diacyl-sn-glycerol</text>
        <dbReference type="Rhea" id="RHEA:17093"/>
        <dbReference type="ChEBI" id="CHEBI:17815"/>
        <dbReference type="ChEBI" id="CHEBI:57880"/>
        <dbReference type="ChEBI" id="CHEBI:58484"/>
        <dbReference type="EC" id="4.6.1.13"/>
    </reaction>
</comment>
<evidence type="ECO:0000256" key="1">
    <source>
        <dbReference type="ARBA" id="ARBA00001316"/>
    </source>
</evidence>
<evidence type="ECO:0000256" key="6">
    <source>
        <dbReference type="SAM" id="MobiDB-lite"/>
    </source>
</evidence>
<dbReference type="Pfam" id="PF00388">
    <property type="entry name" value="PI-PLC-X"/>
    <property type="match status" value="1"/>
</dbReference>
<dbReference type="Gene3D" id="3.20.20.190">
    <property type="entry name" value="Phosphatidylinositol (PI) phosphodiesterase"/>
    <property type="match status" value="1"/>
</dbReference>
<feature type="region of interest" description="Disordered" evidence="6">
    <location>
        <begin position="42"/>
        <end position="67"/>
    </location>
</feature>
<evidence type="ECO:0000313" key="9">
    <source>
        <dbReference type="Proteomes" id="UP000523447"/>
    </source>
</evidence>
<dbReference type="PROSITE" id="PS51257">
    <property type="entry name" value="PROKAR_LIPOPROTEIN"/>
    <property type="match status" value="1"/>
</dbReference>
<protein>
    <recommendedName>
        <fullName evidence="3">1-phosphatidylinositol phosphodiesterase</fullName>
        <ecNumber evidence="2">4.6.1.13</ecNumber>
    </recommendedName>
    <alternativeName>
        <fullName evidence="4">Phosphatidylinositol diacylglycerol-lyase</fullName>
    </alternativeName>
    <alternativeName>
        <fullName evidence="5">Phosphatidylinositol-specific phospholipase C</fullName>
    </alternativeName>
</protein>
<dbReference type="RefSeq" id="WP_040718095.1">
    <property type="nucleotide sequence ID" value="NZ_CAWPHS010000012.1"/>
</dbReference>
<evidence type="ECO:0000256" key="5">
    <source>
        <dbReference type="ARBA" id="ARBA00030782"/>
    </source>
</evidence>
<dbReference type="Proteomes" id="UP000523447">
    <property type="component" value="Unassembled WGS sequence"/>
</dbReference>
<dbReference type="InterPro" id="IPR017946">
    <property type="entry name" value="PLC-like_Pdiesterase_TIM-brl"/>
</dbReference>
<evidence type="ECO:0000256" key="2">
    <source>
        <dbReference type="ARBA" id="ARBA00012581"/>
    </source>
</evidence>
<dbReference type="AlphaFoldDB" id="A0A7X6LU04"/>
<dbReference type="GO" id="GO:0006629">
    <property type="term" value="P:lipid metabolic process"/>
    <property type="evidence" value="ECO:0007669"/>
    <property type="project" value="InterPro"/>
</dbReference>
<evidence type="ECO:0000259" key="7">
    <source>
        <dbReference type="SMART" id="SM00148"/>
    </source>
</evidence>
<feature type="domain" description="Phosphatidylinositol-specific phospholipase C X" evidence="7">
    <location>
        <begin position="82"/>
        <end position="223"/>
    </location>
</feature>